<evidence type="ECO:0000313" key="1">
    <source>
        <dbReference type="EMBL" id="GII45698.1"/>
    </source>
</evidence>
<evidence type="ECO:0008006" key="3">
    <source>
        <dbReference type="Google" id="ProtNLM"/>
    </source>
</evidence>
<comment type="caution">
    <text evidence="1">The sequence shown here is derived from an EMBL/GenBank/DDBJ whole genome shotgun (WGS) entry which is preliminary data.</text>
</comment>
<protein>
    <recommendedName>
        <fullName evidence="3">Phytanoyl-CoA dioxygenase family protein</fullName>
    </recommendedName>
</protein>
<reference evidence="1" key="1">
    <citation type="submission" date="2021-01" db="EMBL/GenBank/DDBJ databases">
        <title>Whole genome shotgun sequence of Planotetraspora silvatica NBRC 100141.</title>
        <authorList>
            <person name="Komaki H."/>
            <person name="Tamura T."/>
        </authorList>
    </citation>
    <scope>NUCLEOTIDE SEQUENCE</scope>
    <source>
        <strain evidence="1">NBRC 100141</strain>
    </source>
</reference>
<dbReference type="AlphaFoldDB" id="A0A8J3UI28"/>
<name>A0A8J3UI28_9ACTN</name>
<dbReference type="EMBL" id="BOOQ01000012">
    <property type="protein sequence ID" value="GII45698.1"/>
    <property type="molecule type" value="Genomic_DNA"/>
</dbReference>
<dbReference type="Gene3D" id="2.60.120.620">
    <property type="entry name" value="q2cbj1_9rhob like domain"/>
    <property type="match status" value="1"/>
</dbReference>
<proteinExistence type="predicted"/>
<gene>
    <name evidence="1" type="ORF">Psi02_21220</name>
</gene>
<sequence length="298" mass="33944">MPDNLVVTVTYSNPQFSDEERRTRLYEGQVLIYPSRPESVALIEFAQTLVTEAFGALDPETAQHDLPVEKFAGILSELKPKFIHHPQSKELLQALLASFDCDVDKTYFDVPRLRSSTSNDYLTTGIAYAFHPHRDTWYSAPLSQVNWWIPVFEVVPENVMTFHPQGWGPVKNSSGRYDYYEWNRTSRFNAAQHIGTDTREQPKAEEPVELEPRVTLVPEPGGVMIFSGNQLHSSVPNNSGKTRYSIDFRTVHVDDVVNRREAPNFDCACTGTTLRDFIRVRDLDRMPEDVALSYEGKG</sequence>
<accession>A0A8J3UI28</accession>
<keyword evidence="2" id="KW-1185">Reference proteome</keyword>
<dbReference type="Proteomes" id="UP000644610">
    <property type="component" value="Unassembled WGS sequence"/>
</dbReference>
<dbReference type="SUPFAM" id="SSF51197">
    <property type="entry name" value="Clavaminate synthase-like"/>
    <property type="match status" value="1"/>
</dbReference>
<organism evidence="1 2">
    <name type="scientific">Planotetraspora silvatica</name>
    <dbReference type="NCBI Taxonomy" id="234614"/>
    <lineage>
        <taxon>Bacteria</taxon>
        <taxon>Bacillati</taxon>
        <taxon>Actinomycetota</taxon>
        <taxon>Actinomycetes</taxon>
        <taxon>Streptosporangiales</taxon>
        <taxon>Streptosporangiaceae</taxon>
        <taxon>Planotetraspora</taxon>
    </lineage>
</organism>
<evidence type="ECO:0000313" key="2">
    <source>
        <dbReference type="Proteomes" id="UP000644610"/>
    </source>
</evidence>